<dbReference type="Proteomes" id="UP000299102">
    <property type="component" value="Unassembled WGS sequence"/>
</dbReference>
<accession>A0A4C1X495</accession>
<comment type="caution">
    <text evidence="1">The sequence shown here is derived from an EMBL/GenBank/DDBJ whole genome shotgun (WGS) entry which is preliminary data.</text>
</comment>
<keyword evidence="2" id="KW-1185">Reference proteome</keyword>
<dbReference type="OrthoDB" id="7429635at2759"/>
<evidence type="ECO:0000313" key="2">
    <source>
        <dbReference type="Proteomes" id="UP000299102"/>
    </source>
</evidence>
<organism evidence="1 2">
    <name type="scientific">Eumeta variegata</name>
    <name type="common">Bagworm moth</name>
    <name type="synonym">Eumeta japonica</name>
    <dbReference type="NCBI Taxonomy" id="151549"/>
    <lineage>
        <taxon>Eukaryota</taxon>
        <taxon>Metazoa</taxon>
        <taxon>Ecdysozoa</taxon>
        <taxon>Arthropoda</taxon>
        <taxon>Hexapoda</taxon>
        <taxon>Insecta</taxon>
        <taxon>Pterygota</taxon>
        <taxon>Neoptera</taxon>
        <taxon>Endopterygota</taxon>
        <taxon>Lepidoptera</taxon>
        <taxon>Glossata</taxon>
        <taxon>Ditrysia</taxon>
        <taxon>Tineoidea</taxon>
        <taxon>Psychidae</taxon>
        <taxon>Oiketicinae</taxon>
        <taxon>Eumeta</taxon>
    </lineage>
</organism>
<dbReference type="AlphaFoldDB" id="A0A4C1X495"/>
<name>A0A4C1X495_EUMVA</name>
<evidence type="ECO:0000313" key="1">
    <source>
        <dbReference type="EMBL" id="GBP57174.1"/>
    </source>
</evidence>
<dbReference type="EMBL" id="BGZK01000710">
    <property type="protein sequence ID" value="GBP57174.1"/>
    <property type="molecule type" value="Genomic_DNA"/>
</dbReference>
<sequence length="202" mass="23729">MRNDCEDLVPEVMSNAIYHLVRVMKTEFTVTTPKIKRQSAQYVLPFQEMPIKYVDDLCIINTATNPGYAVKRVGWAAEEIIKYYNDRGLKCNVEKAEFALFMTKQKHERKRKTQRATLKIKDKIRYLGIQYDKRLNMNKHVQKVLTKCTHDLHKDMLEKYRKTEIPGISVDEKGHPHIQDVQYIRHGPTFAQSAGTIKYLNR</sequence>
<protein>
    <recommendedName>
        <fullName evidence="3">Reverse transcriptase domain-containing protein</fullName>
    </recommendedName>
</protein>
<evidence type="ECO:0008006" key="3">
    <source>
        <dbReference type="Google" id="ProtNLM"/>
    </source>
</evidence>
<gene>
    <name evidence="1" type="ORF">EVAR_37853_1</name>
</gene>
<reference evidence="1 2" key="1">
    <citation type="journal article" date="2019" name="Commun. Biol.">
        <title>The bagworm genome reveals a unique fibroin gene that provides high tensile strength.</title>
        <authorList>
            <person name="Kono N."/>
            <person name="Nakamura H."/>
            <person name="Ohtoshi R."/>
            <person name="Tomita M."/>
            <person name="Numata K."/>
            <person name="Arakawa K."/>
        </authorList>
    </citation>
    <scope>NUCLEOTIDE SEQUENCE [LARGE SCALE GENOMIC DNA]</scope>
</reference>
<proteinExistence type="predicted"/>